<evidence type="ECO:0000313" key="3">
    <source>
        <dbReference type="Proteomes" id="UP000298127"/>
    </source>
</evidence>
<feature type="transmembrane region" description="Helical" evidence="1">
    <location>
        <begin position="48"/>
        <end position="70"/>
    </location>
</feature>
<evidence type="ECO:0000256" key="1">
    <source>
        <dbReference type="SAM" id="Phobius"/>
    </source>
</evidence>
<evidence type="ECO:0000313" key="2">
    <source>
        <dbReference type="EMBL" id="TFV99069.1"/>
    </source>
</evidence>
<keyword evidence="1" id="KW-1133">Transmembrane helix</keyword>
<keyword evidence="3" id="KW-1185">Reference proteome</keyword>
<dbReference type="Proteomes" id="UP000298127">
    <property type="component" value="Unassembled WGS sequence"/>
</dbReference>
<reference evidence="2 3" key="1">
    <citation type="journal article" date="2018" name="J. Microbiol.">
        <title>Leifsonia flava sp. nov., a novel actinobacterium isolated from the rhizosphere of Aquilegia viridiflora.</title>
        <authorList>
            <person name="Cai Y."/>
            <person name="Tao W.Z."/>
            <person name="Ma Y.J."/>
            <person name="Cheng J."/>
            <person name="Zhang M.Y."/>
            <person name="Zhang Y.X."/>
        </authorList>
    </citation>
    <scope>NUCLEOTIDE SEQUENCE [LARGE SCALE GENOMIC DNA]</scope>
    <source>
        <strain evidence="2 3">SYP-B2174</strain>
    </source>
</reference>
<keyword evidence="1" id="KW-0472">Membrane</keyword>
<name>A0A4Y9R3D2_9MICO</name>
<dbReference type="AlphaFoldDB" id="A0A4Y9R3D2"/>
<organism evidence="2 3">
    <name type="scientific">Orlajensenia leifsoniae</name>
    <dbReference type="NCBI Taxonomy" id="2561933"/>
    <lineage>
        <taxon>Bacteria</taxon>
        <taxon>Bacillati</taxon>
        <taxon>Actinomycetota</taxon>
        <taxon>Actinomycetes</taxon>
        <taxon>Micrococcales</taxon>
        <taxon>Microbacteriaceae</taxon>
        <taxon>Orlajensenia</taxon>
    </lineage>
</organism>
<dbReference type="RefSeq" id="WP_135119553.1">
    <property type="nucleotide sequence ID" value="NZ_SPQZ01000002.1"/>
</dbReference>
<proteinExistence type="predicted"/>
<gene>
    <name evidence="2" type="ORF">E4M00_06125</name>
</gene>
<dbReference type="EMBL" id="SPQZ01000002">
    <property type="protein sequence ID" value="TFV99069.1"/>
    <property type="molecule type" value="Genomic_DNA"/>
</dbReference>
<keyword evidence="1" id="KW-0812">Transmembrane</keyword>
<comment type="caution">
    <text evidence="2">The sequence shown here is derived from an EMBL/GenBank/DDBJ whole genome shotgun (WGS) entry which is preliminary data.</text>
</comment>
<feature type="transmembrane region" description="Helical" evidence="1">
    <location>
        <begin position="12"/>
        <end position="42"/>
    </location>
</feature>
<protein>
    <submittedName>
        <fullName evidence="2">Uncharacterized protein</fullName>
    </submittedName>
</protein>
<accession>A0A4Y9R3D2</accession>
<sequence length="89" mass="9219">MTTEPESVPDRAALAAAAVLGLIFTLTGALLLAAASVASHLIPTIPEWLTPAVGAILLAVGVPGLLYGLIGMVRRPRRGRVDPLATRIR</sequence>